<accession>A0A5B7HXN6</accession>
<name>A0A5B7HXN6_PORTR</name>
<dbReference type="PANTHER" id="PTHR42985">
    <property type="entry name" value="SODIUM-COUPLED MONOCARBOXYLATE TRANSPORTER"/>
    <property type="match status" value="1"/>
</dbReference>
<evidence type="ECO:0000256" key="5">
    <source>
        <dbReference type="ARBA" id="ARBA00023065"/>
    </source>
</evidence>
<keyword evidence="4" id="KW-0915">Sodium</keyword>
<dbReference type="OrthoDB" id="6358884at2759"/>
<keyword evidence="7" id="KW-1133">Transmembrane helix</keyword>
<keyword evidence="9" id="KW-1185">Reference proteome</keyword>
<sequence>MSPVAVGLSLLGGWVSAVSILGNATEVYFYGTQLVTSLLGCIPAAILVGKVILPLLYELRIISINENGKLAKDQRTNRKQRPTQNAIPVQVRELAEGKG</sequence>
<evidence type="ECO:0000256" key="3">
    <source>
        <dbReference type="ARBA" id="ARBA00022475"/>
    </source>
</evidence>
<dbReference type="Proteomes" id="UP000324222">
    <property type="component" value="Unassembled WGS sequence"/>
</dbReference>
<dbReference type="GO" id="GO:0015293">
    <property type="term" value="F:symporter activity"/>
    <property type="evidence" value="ECO:0007669"/>
    <property type="project" value="TreeGrafter"/>
</dbReference>
<dbReference type="InterPro" id="IPR038377">
    <property type="entry name" value="Na/Glc_symporter_sf"/>
</dbReference>
<evidence type="ECO:0000256" key="6">
    <source>
        <dbReference type="ARBA" id="ARBA00023201"/>
    </source>
</evidence>
<evidence type="ECO:0000256" key="2">
    <source>
        <dbReference type="ARBA" id="ARBA00022448"/>
    </source>
</evidence>
<dbReference type="GO" id="GO:0005886">
    <property type="term" value="C:plasma membrane"/>
    <property type="evidence" value="ECO:0007669"/>
    <property type="project" value="UniProtKB-SubCell"/>
</dbReference>
<keyword evidence="3" id="KW-1003">Cell membrane</keyword>
<dbReference type="InterPro" id="IPR051163">
    <property type="entry name" value="Sodium:Solute_Symporter_SSF"/>
</dbReference>
<feature type="transmembrane region" description="Helical" evidence="7">
    <location>
        <begin position="27"/>
        <end position="53"/>
    </location>
</feature>
<dbReference type="Gene3D" id="1.20.1730.10">
    <property type="entry name" value="Sodium/glucose cotransporter"/>
    <property type="match status" value="1"/>
</dbReference>
<dbReference type="PANTHER" id="PTHR42985:SF40">
    <property type="entry name" value="LD47995P-RELATED"/>
    <property type="match status" value="1"/>
</dbReference>
<keyword evidence="6" id="KW-0739">Sodium transport</keyword>
<reference evidence="8 9" key="1">
    <citation type="submission" date="2019-05" db="EMBL/GenBank/DDBJ databases">
        <title>Another draft genome of Portunus trituberculatus and its Hox gene families provides insights of decapod evolution.</title>
        <authorList>
            <person name="Jeong J.-H."/>
            <person name="Song I."/>
            <person name="Kim S."/>
            <person name="Choi T."/>
            <person name="Kim D."/>
            <person name="Ryu S."/>
            <person name="Kim W."/>
        </authorList>
    </citation>
    <scope>NUCLEOTIDE SEQUENCE [LARGE SCALE GENOMIC DNA]</scope>
    <source>
        <tissue evidence="8">Muscle</tissue>
    </source>
</reference>
<proteinExistence type="predicted"/>
<keyword evidence="7" id="KW-0472">Membrane</keyword>
<evidence type="ECO:0000256" key="7">
    <source>
        <dbReference type="SAM" id="Phobius"/>
    </source>
</evidence>
<evidence type="ECO:0000313" key="8">
    <source>
        <dbReference type="EMBL" id="MPC77240.1"/>
    </source>
</evidence>
<comment type="caution">
    <text evidence="8">The sequence shown here is derived from an EMBL/GenBank/DDBJ whole genome shotgun (WGS) entry which is preliminary data.</text>
</comment>
<evidence type="ECO:0000256" key="1">
    <source>
        <dbReference type="ARBA" id="ARBA00004651"/>
    </source>
</evidence>
<dbReference type="GO" id="GO:0006814">
    <property type="term" value="P:sodium ion transport"/>
    <property type="evidence" value="ECO:0007669"/>
    <property type="project" value="UniProtKB-KW"/>
</dbReference>
<keyword evidence="2" id="KW-0813">Transport</keyword>
<protein>
    <submittedName>
        <fullName evidence="8">Uncharacterized protein</fullName>
    </submittedName>
</protein>
<keyword evidence="5" id="KW-0406">Ion transport</keyword>
<keyword evidence="7" id="KW-0812">Transmembrane</keyword>
<organism evidence="8 9">
    <name type="scientific">Portunus trituberculatus</name>
    <name type="common">Swimming crab</name>
    <name type="synonym">Neptunus trituberculatus</name>
    <dbReference type="NCBI Taxonomy" id="210409"/>
    <lineage>
        <taxon>Eukaryota</taxon>
        <taxon>Metazoa</taxon>
        <taxon>Ecdysozoa</taxon>
        <taxon>Arthropoda</taxon>
        <taxon>Crustacea</taxon>
        <taxon>Multicrustacea</taxon>
        <taxon>Malacostraca</taxon>
        <taxon>Eumalacostraca</taxon>
        <taxon>Eucarida</taxon>
        <taxon>Decapoda</taxon>
        <taxon>Pleocyemata</taxon>
        <taxon>Brachyura</taxon>
        <taxon>Eubrachyura</taxon>
        <taxon>Portunoidea</taxon>
        <taxon>Portunidae</taxon>
        <taxon>Portuninae</taxon>
        <taxon>Portunus</taxon>
    </lineage>
</organism>
<gene>
    <name evidence="8" type="ORF">E2C01_071689</name>
</gene>
<dbReference type="EMBL" id="VSRR010045374">
    <property type="protein sequence ID" value="MPC77240.1"/>
    <property type="molecule type" value="Genomic_DNA"/>
</dbReference>
<evidence type="ECO:0000313" key="9">
    <source>
        <dbReference type="Proteomes" id="UP000324222"/>
    </source>
</evidence>
<evidence type="ECO:0000256" key="4">
    <source>
        <dbReference type="ARBA" id="ARBA00023053"/>
    </source>
</evidence>
<dbReference type="AlphaFoldDB" id="A0A5B7HXN6"/>
<comment type="subcellular location">
    <subcellularLocation>
        <location evidence="1">Cell membrane</location>
        <topology evidence="1">Multi-pass membrane protein</topology>
    </subcellularLocation>
</comment>